<dbReference type="GO" id="GO:0042773">
    <property type="term" value="P:ATP synthesis coupled electron transport"/>
    <property type="evidence" value="ECO:0007669"/>
    <property type="project" value="InterPro"/>
</dbReference>
<evidence type="ECO:0000256" key="4">
    <source>
        <dbReference type="ARBA" id="ARBA00022448"/>
    </source>
</evidence>
<dbReference type="STRING" id="1855912.LuPra_00102"/>
<dbReference type="InterPro" id="IPR039428">
    <property type="entry name" value="NUOK/Mnh_C1-like"/>
</dbReference>
<keyword evidence="8 10" id="KW-1133">Transmembrane helix</keyword>
<evidence type="ECO:0000313" key="12">
    <source>
        <dbReference type="Proteomes" id="UP000076079"/>
    </source>
</evidence>
<dbReference type="OrthoDB" id="9810120at2"/>
<gene>
    <name evidence="11" type="primary">nuoK_1</name>
    <name evidence="10" type="synonym">nuoK</name>
    <name evidence="11" type="ORF">LuPra_00102</name>
</gene>
<dbReference type="PATRIC" id="fig|1813736.3.peg.112"/>
<evidence type="ECO:0000256" key="3">
    <source>
        <dbReference type="ARBA" id="ARBA00010519"/>
    </source>
</evidence>
<keyword evidence="10" id="KW-0520">NAD</keyword>
<dbReference type="AlphaFoldDB" id="A0A143PFT4"/>
<dbReference type="Gene3D" id="1.10.287.3510">
    <property type="match status" value="1"/>
</dbReference>
<keyword evidence="9 10" id="KW-0472">Membrane</keyword>
<dbReference type="PANTHER" id="PTHR11434">
    <property type="entry name" value="NADH-UBIQUINONE OXIDOREDUCTASE SUBUNIT ND4L"/>
    <property type="match status" value="1"/>
</dbReference>
<dbReference type="HAMAP" id="MF_01456">
    <property type="entry name" value="NDH1_NuoK"/>
    <property type="match status" value="1"/>
</dbReference>
<keyword evidence="6 10" id="KW-0874">Quinone</keyword>
<keyword evidence="10" id="KW-1003">Cell membrane</keyword>
<evidence type="ECO:0000256" key="7">
    <source>
        <dbReference type="ARBA" id="ARBA00022967"/>
    </source>
</evidence>
<dbReference type="RefSeq" id="WP_110168951.1">
    <property type="nucleotide sequence ID" value="NZ_CP015136.1"/>
</dbReference>
<organism evidence="11 12">
    <name type="scientific">Luteitalea pratensis</name>
    <dbReference type="NCBI Taxonomy" id="1855912"/>
    <lineage>
        <taxon>Bacteria</taxon>
        <taxon>Pseudomonadati</taxon>
        <taxon>Acidobacteriota</taxon>
        <taxon>Vicinamibacteria</taxon>
        <taxon>Vicinamibacterales</taxon>
        <taxon>Vicinamibacteraceae</taxon>
        <taxon>Luteitalea</taxon>
    </lineage>
</organism>
<dbReference type="NCBIfam" id="NF004323">
    <property type="entry name" value="PRK05715.1-5"/>
    <property type="match status" value="1"/>
</dbReference>
<dbReference type="GO" id="GO:0030964">
    <property type="term" value="C:NADH dehydrogenase complex"/>
    <property type="evidence" value="ECO:0007669"/>
    <property type="project" value="TreeGrafter"/>
</dbReference>
<dbReference type="EMBL" id="CP015136">
    <property type="protein sequence ID" value="AMY06938.1"/>
    <property type="molecule type" value="Genomic_DNA"/>
</dbReference>
<evidence type="ECO:0000256" key="2">
    <source>
        <dbReference type="ARBA" id="ARBA00004141"/>
    </source>
</evidence>
<comment type="similarity">
    <text evidence="3 10">Belongs to the complex I subunit 4L family.</text>
</comment>
<accession>A0A143PFT4</accession>
<evidence type="ECO:0000256" key="8">
    <source>
        <dbReference type="ARBA" id="ARBA00022989"/>
    </source>
</evidence>
<dbReference type="PANTHER" id="PTHR11434:SF16">
    <property type="entry name" value="NADH-UBIQUINONE OXIDOREDUCTASE CHAIN 4L"/>
    <property type="match status" value="1"/>
</dbReference>
<dbReference type="EC" id="7.1.1.-" evidence="10"/>
<dbReference type="Proteomes" id="UP000076079">
    <property type="component" value="Chromosome"/>
</dbReference>
<comment type="catalytic activity">
    <reaction evidence="10">
        <text>a quinone + NADH + 5 H(+)(in) = a quinol + NAD(+) + 4 H(+)(out)</text>
        <dbReference type="Rhea" id="RHEA:57888"/>
        <dbReference type="ChEBI" id="CHEBI:15378"/>
        <dbReference type="ChEBI" id="CHEBI:24646"/>
        <dbReference type="ChEBI" id="CHEBI:57540"/>
        <dbReference type="ChEBI" id="CHEBI:57945"/>
        <dbReference type="ChEBI" id="CHEBI:132124"/>
    </reaction>
</comment>
<evidence type="ECO:0000313" key="11">
    <source>
        <dbReference type="EMBL" id="AMY06938.1"/>
    </source>
</evidence>
<dbReference type="GO" id="GO:0050136">
    <property type="term" value="F:NADH dehydrogenase (quinone) (non-electrogenic) activity"/>
    <property type="evidence" value="ECO:0007669"/>
    <property type="project" value="UniProtKB-UniRule"/>
</dbReference>
<feature type="transmembrane region" description="Helical" evidence="10">
    <location>
        <begin position="60"/>
        <end position="84"/>
    </location>
</feature>
<feature type="transmembrane region" description="Helical" evidence="10">
    <location>
        <begin position="30"/>
        <end position="54"/>
    </location>
</feature>
<dbReference type="FunFam" id="1.10.287.3510:FF:000001">
    <property type="entry name" value="NADH-quinone oxidoreductase subunit K"/>
    <property type="match status" value="1"/>
</dbReference>
<dbReference type="InterPro" id="IPR001133">
    <property type="entry name" value="NADH_UbQ_OxRdtase_chain4L/K"/>
</dbReference>
<keyword evidence="10" id="KW-0830">Ubiquinone</keyword>
<protein>
    <recommendedName>
        <fullName evidence="10">NADH-quinone oxidoreductase subunit K</fullName>
        <ecNumber evidence="10">7.1.1.-</ecNumber>
    </recommendedName>
    <alternativeName>
        <fullName evidence="10">NADH dehydrogenase I subunit K</fullName>
    </alternativeName>
    <alternativeName>
        <fullName evidence="10">NDH-1 subunit K</fullName>
    </alternativeName>
</protein>
<dbReference type="GO" id="GO:0005886">
    <property type="term" value="C:plasma membrane"/>
    <property type="evidence" value="ECO:0007669"/>
    <property type="project" value="UniProtKB-SubCell"/>
</dbReference>
<keyword evidence="4 10" id="KW-0813">Transport</keyword>
<comment type="function">
    <text evidence="1 10">NDH-1 shuttles electrons from NADH, via FMN and iron-sulfur (Fe-S) centers, to quinones in the respiratory chain. The immediate electron acceptor for the enzyme in this species is believed to be ubiquinone. Couples the redox reaction to proton translocation (for every two electrons transferred, four hydrogen ions are translocated across the cytoplasmic membrane), and thus conserves the redox energy in a proton gradient.</text>
</comment>
<dbReference type="KEGG" id="abac:LuPra_00102"/>
<evidence type="ECO:0000256" key="1">
    <source>
        <dbReference type="ARBA" id="ARBA00002378"/>
    </source>
</evidence>
<dbReference type="Pfam" id="PF00420">
    <property type="entry name" value="Oxidored_q2"/>
    <property type="match status" value="1"/>
</dbReference>
<name>A0A143PFT4_LUTPR</name>
<comment type="subcellular location">
    <subcellularLocation>
        <location evidence="10">Cell membrane</location>
        <topology evidence="10">Multi-pass membrane protein</topology>
    </subcellularLocation>
    <subcellularLocation>
        <location evidence="2">Membrane</location>
        <topology evidence="2">Multi-pass membrane protein</topology>
    </subcellularLocation>
</comment>
<feature type="transmembrane region" description="Helical" evidence="10">
    <location>
        <begin position="6"/>
        <end position="23"/>
    </location>
</feature>
<dbReference type="NCBIfam" id="NF004320">
    <property type="entry name" value="PRK05715.1-2"/>
    <property type="match status" value="1"/>
</dbReference>
<reference evidence="11 12" key="1">
    <citation type="journal article" date="2016" name="Genome Announc.">
        <title>First Complete Genome Sequence of a Subdivision 6 Acidobacterium Strain.</title>
        <authorList>
            <person name="Huang S."/>
            <person name="Vieira S."/>
            <person name="Bunk B."/>
            <person name="Riedel T."/>
            <person name="Sproer C."/>
            <person name="Overmann J."/>
        </authorList>
    </citation>
    <scope>NUCLEOTIDE SEQUENCE [LARGE SCALE GENOMIC DNA]</scope>
    <source>
        <strain evidence="12">DSM 100886 HEG_-6_39</strain>
    </source>
</reference>
<evidence type="ECO:0000256" key="6">
    <source>
        <dbReference type="ARBA" id="ARBA00022719"/>
    </source>
</evidence>
<dbReference type="GO" id="GO:0048038">
    <property type="term" value="F:quinone binding"/>
    <property type="evidence" value="ECO:0007669"/>
    <property type="project" value="UniProtKB-KW"/>
</dbReference>
<evidence type="ECO:0000256" key="9">
    <source>
        <dbReference type="ARBA" id="ARBA00023136"/>
    </source>
</evidence>
<sequence>MVTTGALLGLSAILFGIGLVGFLSRRNIILMLVSLEIMLNAVNVNFAAFGHHLLEERGQILALFVIAVAAAEAAIGLGLVIALARNRPDVRIEHLTELKW</sequence>
<comment type="subunit">
    <text evidence="10">NDH-1 is composed of 14 different subunits. Subunits NuoA, H, J, K, L, M, N constitute the membrane sector of the complex.</text>
</comment>
<keyword evidence="7 10" id="KW-1278">Translocase</keyword>
<proteinExistence type="inferred from homology"/>
<dbReference type="NCBIfam" id="NF004321">
    <property type="entry name" value="PRK05715.1-3"/>
    <property type="match status" value="1"/>
</dbReference>
<keyword evidence="5 10" id="KW-0812">Transmembrane</keyword>
<keyword evidence="12" id="KW-1185">Reference proteome</keyword>
<reference evidence="12" key="2">
    <citation type="submission" date="2016-04" db="EMBL/GenBank/DDBJ databases">
        <title>First Complete Genome Sequence of a Subdivision 6 Acidobacterium.</title>
        <authorList>
            <person name="Huang S."/>
            <person name="Vieira S."/>
            <person name="Bunk B."/>
            <person name="Riedel T."/>
            <person name="Sproeer C."/>
            <person name="Overmann J."/>
        </authorList>
    </citation>
    <scope>NUCLEOTIDE SEQUENCE [LARGE SCALE GENOMIC DNA]</scope>
    <source>
        <strain evidence="12">DSM 100886 HEG_-6_39</strain>
    </source>
</reference>
<keyword evidence="11" id="KW-0560">Oxidoreductase</keyword>
<evidence type="ECO:0000256" key="10">
    <source>
        <dbReference type="HAMAP-Rule" id="MF_01456"/>
    </source>
</evidence>
<evidence type="ECO:0000256" key="5">
    <source>
        <dbReference type="ARBA" id="ARBA00022692"/>
    </source>
</evidence>